<feature type="chain" id="PRO_5012430752" description="PepSY domain-containing protein" evidence="1">
    <location>
        <begin position="23"/>
        <end position="101"/>
    </location>
</feature>
<feature type="signal peptide" evidence="1">
    <location>
        <begin position="1"/>
        <end position="22"/>
    </location>
</feature>
<evidence type="ECO:0000313" key="2">
    <source>
        <dbReference type="EMBL" id="SFZ86189.1"/>
    </source>
</evidence>
<name>A0A1K2I1D3_9HYPH</name>
<organism evidence="2 3">
    <name type="scientific">Devosia enhydra</name>
    <dbReference type="NCBI Taxonomy" id="665118"/>
    <lineage>
        <taxon>Bacteria</taxon>
        <taxon>Pseudomonadati</taxon>
        <taxon>Pseudomonadota</taxon>
        <taxon>Alphaproteobacteria</taxon>
        <taxon>Hyphomicrobiales</taxon>
        <taxon>Devosiaceae</taxon>
        <taxon>Devosia</taxon>
    </lineage>
</organism>
<keyword evidence="3" id="KW-1185">Reference proteome</keyword>
<evidence type="ECO:0000256" key="1">
    <source>
        <dbReference type="SAM" id="SignalP"/>
    </source>
</evidence>
<evidence type="ECO:0008006" key="4">
    <source>
        <dbReference type="Google" id="ProtNLM"/>
    </source>
</evidence>
<gene>
    <name evidence="2" type="ORF">SAMN02983003_3364</name>
</gene>
<accession>A0A1K2I1D3</accession>
<proteinExistence type="predicted"/>
<dbReference type="AlphaFoldDB" id="A0A1K2I1D3"/>
<sequence length="101" mass="11062">MRALKIALVSGVIALAAGPALAQVPFCTDNRPTFSNRPSLGFSSVDPIQEKAQTDQMRLRRIGVEAISVDYWNGCIRAWVRQPGGGQAEEFYDPNSLRRVG</sequence>
<keyword evidence="1" id="KW-0732">Signal</keyword>
<dbReference type="EMBL" id="FPKU01000003">
    <property type="protein sequence ID" value="SFZ86189.1"/>
    <property type="molecule type" value="Genomic_DNA"/>
</dbReference>
<dbReference type="RefSeq" id="WP_072345588.1">
    <property type="nucleotide sequence ID" value="NZ_FPKU01000003.1"/>
</dbReference>
<protein>
    <recommendedName>
        <fullName evidence="4">PepSY domain-containing protein</fullName>
    </recommendedName>
</protein>
<dbReference type="OrthoDB" id="7951100at2"/>
<reference evidence="2 3" key="1">
    <citation type="submission" date="2016-11" db="EMBL/GenBank/DDBJ databases">
        <authorList>
            <person name="Jaros S."/>
            <person name="Januszkiewicz K."/>
            <person name="Wedrychowicz H."/>
        </authorList>
    </citation>
    <scope>NUCLEOTIDE SEQUENCE [LARGE SCALE GENOMIC DNA]</scope>
    <source>
        <strain evidence="2 3">ATCC 23634</strain>
    </source>
</reference>
<evidence type="ECO:0000313" key="3">
    <source>
        <dbReference type="Proteomes" id="UP000183447"/>
    </source>
</evidence>
<dbReference type="Proteomes" id="UP000183447">
    <property type="component" value="Unassembled WGS sequence"/>
</dbReference>
<dbReference type="STRING" id="665118.SAMN02983003_3364"/>